<evidence type="ECO:0000256" key="3">
    <source>
        <dbReference type="ARBA" id="ARBA00022729"/>
    </source>
</evidence>
<evidence type="ECO:0000313" key="6">
    <source>
        <dbReference type="EMBL" id="MBP0904011.1"/>
    </source>
</evidence>
<dbReference type="EMBL" id="JAGJCB010000007">
    <property type="protein sequence ID" value="MBP0904011.1"/>
    <property type="molecule type" value="Genomic_DNA"/>
</dbReference>
<dbReference type="PROSITE" id="PS51175">
    <property type="entry name" value="CBM6"/>
    <property type="match status" value="1"/>
</dbReference>
<dbReference type="RefSeq" id="WP_209654858.1">
    <property type="nucleotide sequence ID" value="NZ_JAGJCB010000007.1"/>
</dbReference>
<evidence type="ECO:0000256" key="2">
    <source>
        <dbReference type="ARBA" id="ARBA00022525"/>
    </source>
</evidence>
<feature type="domain" description="CBM6" evidence="5">
    <location>
        <begin position="496"/>
        <end position="646"/>
    </location>
</feature>
<evidence type="ECO:0000256" key="1">
    <source>
        <dbReference type="ARBA" id="ARBA00004613"/>
    </source>
</evidence>
<keyword evidence="2" id="KW-0964">Secreted</keyword>
<proteinExistence type="predicted"/>
<evidence type="ECO:0000256" key="4">
    <source>
        <dbReference type="ARBA" id="ARBA00023239"/>
    </source>
</evidence>
<dbReference type="NCBIfam" id="NF033679">
    <property type="entry name" value="DNRLRE_dom"/>
    <property type="match status" value="1"/>
</dbReference>
<keyword evidence="4" id="KW-0456">Lyase</keyword>
<keyword evidence="3" id="KW-0732">Signal</keyword>
<dbReference type="Gene3D" id="2.60.40.1080">
    <property type="match status" value="1"/>
</dbReference>
<dbReference type="InterPro" id="IPR055372">
    <property type="entry name" value="CBM96"/>
</dbReference>
<protein>
    <submittedName>
        <fullName evidence="6">DNRLRE domain-containing protein</fullName>
    </submittedName>
</protein>
<comment type="subcellular location">
    <subcellularLocation>
        <location evidence="1">Secreted</location>
    </subcellularLocation>
</comment>
<dbReference type="SUPFAM" id="SSF48230">
    <property type="entry name" value="Chondroitin AC/alginate lyase"/>
    <property type="match status" value="1"/>
</dbReference>
<keyword evidence="7" id="KW-1185">Reference proteome</keyword>
<dbReference type="NCBIfam" id="TIGR04183">
    <property type="entry name" value="Por_Secre_tail"/>
    <property type="match status" value="1"/>
</dbReference>
<dbReference type="InterPro" id="IPR008929">
    <property type="entry name" value="Chondroitin_lyas"/>
</dbReference>
<dbReference type="Pfam" id="PF03422">
    <property type="entry name" value="CBM_6"/>
    <property type="match status" value="1"/>
</dbReference>
<organism evidence="6 7">
    <name type="scientific">Mariniflexile gromovii</name>
    <dbReference type="NCBI Taxonomy" id="362523"/>
    <lineage>
        <taxon>Bacteria</taxon>
        <taxon>Pseudomonadati</taxon>
        <taxon>Bacteroidota</taxon>
        <taxon>Flavobacteriia</taxon>
        <taxon>Flavobacteriales</taxon>
        <taxon>Flavobacteriaceae</taxon>
        <taxon>Mariniflexile</taxon>
    </lineage>
</organism>
<evidence type="ECO:0000313" key="7">
    <source>
        <dbReference type="Proteomes" id="UP000670776"/>
    </source>
</evidence>
<dbReference type="SUPFAM" id="SSF49785">
    <property type="entry name" value="Galactose-binding domain-like"/>
    <property type="match status" value="1"/>
</dbReference>
<comment type="caution">
    <text evidence="6">The sequence shown here is derived from an EMBL/GenBank/DDBJ whole genome shotgun (WGS) entry which is preliminary data.</text>
</comment>
<gene>
    <name evidence="6" type="ORF">J8H85_09230</name>
</gene>
<reference evidence="6 7" key="1">
    <citation type="submission" date="2021-04" db="EMBL/GenBank/DDBJ databases">
        <title>Mariniflexile gromovii gen. nov., sp. nov., a gliding bacterium isolated from the sea urchin Strongylocentrotus intermedius.</title>
        <authorList>
            <person name="Ko S."/>
            <person name="Le V."/>
            <person name="Ahn C.-Y."/>
            <person name="Oh H.-M."/>
        </authorList>
    </citation>
    <scope>NUCLEOTIDE SEQUENCE [LARGE SCALE GENOMIC DNA]</scope>
    <source>
        <strain evidence="6 7">KCTC 12570</strain>
    </source>
</reference>
<dbReference type="Pfam" id="PF24517">
    <property type="entry name" value="CBM96"/>
    <property type="match status" value="1"/>
</dbReference>
<evidence type="ECO:0000259" key="5">
    <source>
        <dbReference type="PROSITE" id="PS51175"/>
    </source>
</evidence>
<dbReference type="Pfam" id="PF18962">
    <property type="entry name" value="Por_Secre_tail"/>
    <property type="match status" value="1"/>
</dbReference>
<dbReference type="InterPro" id="IPR008964">
    <property type="entry name" value="Invasin/intimin_cell_adhesion"/>
</dbReference>
<dbReference type="InterPro" id="IPR006584">
    <property type="entry name" value="Cellulose-bd_IV"/>
</dbReference>
<dbReference type="Proteomes" id="UP000670776">
    <property type="component" value="Unassembled WGS sequence"/>
</dbReference>
<dbReference type="InterPro" id="IPR005084">
    <property type="entry name" value="CBM6"/>
</dbReference>
<dbReference type="Gene3D" id="2.60.120.260">
    <property type="entry name" value="Galactose-binding domain-like"/>
    <property type="match status" value="1"/>
</dbReference>
<dbReference type="SMART" id="SM00606">
    <property type="entry name" value="CBD_IV"/>
    <property type="match status" value="1"/>
</dbReference>
<dbReference type="InterPro" id="IPR008979">
    <property type="entry name" value="Galactose-bd-like_sf"/>
</dbReference>
<dbReference type="Gene3D" id="1.50.10.100">
    <property type="entry name" value="Chondroitin AC/alginate lyase"/>
    <property type="match status" value="1"/>
</dbReference>
<dbReference type="SUPFAM" id="SSF49373">
    <property type="entry name" value="Invasin/intimin cell-adhesion fragments"/>
    <property type="match status" value="1"/>
</dbReference>
<dbReference type="CDD" id="cd04080">
    <property type="entry name" value="CBM6_cellulase-like"/>
    <property type="match status" value="1"/>
</dbReference>
<sequence>MTKKITQNHFGKSILNKKICSILFFWFLMIGSVQAQFVHPGLWHKKSDLDRMKYMIEANVDPYISSYNNLKSDGKSSYDYVVRKDPNDHTLSRENPSHQRYQYESDALAAYQNALMWYITGDTRHAEKSIEILNAWSKLVSFFGGGTEPLCAGLYGAPLINAAEIIKSTYTGWAANDIQAFKDMLVYPGYSNTTIPQTDINNDNVTFYWRTFMGDPGRHGNQGLLAWRTVMAIGVFLDNEIIYDRALRQIQGLPHRADDIPYPSGPAITNPTPLASSNEYYDEFQLLGRENTIEDYGFDDQIQHYIYDNGQCQESSRDQVHSSLGIGTIAEMMEVAWNQGTDLYSFLDDRVLKGLEFTTKYNLSSAQSYPDQTTAWEPPVFYQYTTRTGRWKSLKINPWVGADLTRNSRGAGVILRPIYELAVAHFTVRENKASNALWTTRAREFAIGVNGYEKGDGTDAPGWGGLTFRRPIGCAGDPISGFASGLPVYSMKVLPETIEAENFDYFSADGEGRTYHDNSSGNLNGAYRTREDVDIESTSAGGYNLTSIESGEWLTYTISAPETAVYGVTIRYAASQAGGTIKFSAGGEDKTIELAVPFGTPNSTGDTDWKEYVISNDVILNKGVQSLKITFGGISGSFKLDNFTLTQSGIVKEDQTIKFFTIPVKLISSTDFEAEATASSGLPVNFTSSNTAVATIVNGKIHIVGTGTTTITATQAGNTYYNAAPGATQELHVVNAVDGSLNLITVADTYVNDGASSTNYGTDASMVTKVSGRYAFLKFDLNSVPGSIISAKLRVFQRTNFQDTRVVYDVADDSWTETELKWINKPPFGDARASSLTNKATWCEWDVSSYVAQEYASDKMISMVIKDPVTSGIGVDFRTKEFELGSVAPVLVIEYSNASLSVASEDVKIDMYPNPVSDELNISLDSANLNIKDTKIALYTLNGQKVMETKFNTNNVKMDLSKLSRGVYLLTINDTSKSIPKKIVKL</sequence>
<dbReference type="Pfam" id="PF05426">
    <property type="entry name" value="Alginate_lyase"/>
    <property type="match status" value="1"/>
</dbReference>
<accession>A0ABS4BTX0</accession>
<dbReference type="InterPro" id="IPR026444">
    <property type="entry name" value="Secre_tail"/>
</dbReference>
<name>A0ABS4BTX0_9FLAO</name>
<dbReference type="InterPro" id="IPR008397">
    <property type="entry name" value="Alginate_lyase_dom"/>
</dbReference>